<sequence>MGEAVQQGQQCFSCRPETLLPQTPPADQPGVVEAPPASLGLSTRTPSPRDTPSMYCEAKLGAHTYQAVKQQLFLAFQKAGLGTWVQKPPEQQQFLLTL</sequence>
<dbReference type="PANTHER" id="PTHR10910">
    <property type="entry name" value="EUKARYOTE SPECIFIC DSRNA BINDING PROTEIN"/>
    <property type="match status" value="1"/>
</dbReference>
<name>A0ABQ9V884_SAGOE</name>
<dbReference type="Pfam" id="PF02137">
    <property type="entry name" value="A_deamin"/>
    <property type="match status" value="1"/>
</dbReference>
<evidence type="ECO:0000259" key="3">
    <source>
        <dbReference type="PROSITE" id="PS50141"/>
    </source>
</evidence>
<organism evidence="4 5">
    <name type="scientific">Saguinus oedipus</name>
    <name type="common">Cotton-top tamarin</name>
    <name type="synonym">Oedipomidas oedipus</name>
    <dbReference type="NCBI Taxonomy" id="9490"/>
    <lineage>
        <taxon>Eukaryota</taxon>
        <taxon>Metazoa</taxon>
        <taxon>Chordata</taxon>
        <taxon>Craniata</taxon>
        <taxon>Vertebrata</taxon>
        <taxon>Euteleostomi</taxon>
        <taxon>Mammalia</taxon>
        <taxon>Eutheria</taxon>
        <taxon>Euarchontoglires</taxon>
        <taxon>Primates</taxon>
        <taxon>Haplorrhini</taxon>
        <taxon>Platyrrhini</taxon>
        <taxon>Cebidae</taxon>
        <taxon>Callitrichinae</taxon>
        <taxon>Saguinus</taxon>
    </lineage>
</organism>
<feature type="domain" description="A to I editase" evidence="3">
    <location>
        <begin position="55"/>
        <end position="94"/>
    </location>
</feature>
<gene>
    <name evidence="4" type="ORF">P7K49_014914</name>
</gene>
<dbReference type="Proteomes" id="UP001266305">
    <property type="component" value="Unassembled WGS sequence"/>
</dbReference>
<feature type="region of interest" description="Disordered" evidence="2">
    <location>
        <begin position="16"/>
        <end position="52"/>
    </location>
</feature>
<protein>
    <recommendedName>
        <fullName evidence="3">A to I editase domain-containing protein</fullName>
    </recommendedName>
</protein>
<feature type="compositionally biased region" description="Polar residues" evidence="2">
    <location>
        <begin position="40"/>
        <end position="50"/>
    </location>
</feature>
<dbReference type="PROSITE" id="PS50141">
    <property type="entry name" value="A_DEAMIN_EDITASE"/>
    <property type="match status" value="1"/>
</dbReference>
<proteinExistence type="predicted"/>
<evidence type="ECO:0000256" key="2">
    <source>
        <dbReference type="SAM" id="MobiDB-lite"/>
    </source>
</evidence>
<evidence type="ECO:0000256" key="1">
    <source>
        <dbReference type="ARBA" id="ARBA00022884"/>
    </source>
</evidence>
<dbReference type="PANTHER" id="PTHR10910:SF17">
    <property type="entry name" value="DOUBLE-STRANDED RNA-SPECIFIC EDITASE B2"/>
    <property type="match status" value="1"/>
</dbReference>
<dbReference type="EMBL" id="JASSZA010000007">
    <property type="protein sequence ID" value="KAK2105400.1"/>
    <property type="molecule type" value="Genomic_DNA"/>
</dbReference>
<reference evidence="4 5" key="1">
    <citation type="submission" date="2023-05" db="EMBL/GenBank/DDBJ databases">
        <title>B98-5 Cell Line De Novo Hybrid Assembly: An Optical Mapping Approach.</title>
        <authorList>
            <person name="Kananen K."/>
            <person name="Auerbach J.A."/>
            <person name="Kautto E."/>
            <person name="Blachly J.S."/>
        </authorList>
    </citation>
    <scope>NUCLEOTIDE SEQUENCE [LARGE SCALE GENOMIC DNA]</scope>
    <source>
        <strain evidence="4">B95-8</strain>
        <tissue evidence="4">Cell line</tissue>
    </source>
</reference>
<accession>A0ABQ9V884</accession>
<evidence type="ECO:0000313" key="5">
    <source>
        <dbReference type="Proteomes" id="UP001266305"/>
    </source>
</evidence>
<dbReference type="InterPro" id="IPR002466">
    <property type="entry name" value="A_deamin"/>
</dbReference>
<keyword evidence="5" id="KW-1185">Reference proteome</keyword>
<evidence type="ECO:0000313" key="4">
    <source>
        <dbReference type="EMBL" id="KAK2105400.1"/>
    </source>
</evidence>
<keyword evidence="1" id="KW-0694">RNA-binding</keyword>
<comment type="caution">
    <text evidence="4">The sequence shown here is derived from an EMBL/GenBank/DDBJ whole genome shotgun (WGS) entry which is preliminary data.</text>
</comment>